<dbReference type="SMART" id="SM00530">
    <property type="entry name" value="HTH_XRE"/>
    <property type="match status" value="1"/>
</dbReference>
<dbReference type="PROSITE" id="PS50943">
    <property type="entry name" value="HTH_CROC1"/>
    <property type="match status" value="1"/>
</dbReference>
<accession>A0ABW2D1A4</accession>
<proteinExistence type="predicted"/>
<dbReference type="SUPFAM" id="SSF47413">
    <property type="entry name" value="lambda repressor-like DNA-binding domains"/>
    <property type="match status" value="1"/>
</dbReference>
<reference evidence="3" key="1">
    <citation type="journal article" date="2019" name="Int. J. Syst. Evol. Microbiol.">
        <title>The Global Catalogue of Microorganisms (GCM) 10K type strain sequencing project: providing services to taxonomists for standard genome sequencing and annotation.</title>
        <authorList>
            <consortium name="The Broad Institute Genomics Platform"/>
            <consortium name="The Broad Institute Genome Sequencing Center for Infectious Disease"/>
            <person name="Wu L."/>
            <person name="Ma J."/>
        </authorList>
    </citation>
    <scope>NUCLEOTIDE SEQUENCE [LARGE SCALE GENOMIC DNA]</scope>
    <source>
        <strain evidence="3">KACC 12634</strain>
    </source>
</reference>
<evidence type="ECO:0000313" key="3">
    <source>
        <dbReference type="Proteomes" id="UP001596470"/>
    </source>
</evidence>
<protein>
    <submittedName>
        <fullName evidence="2">Helix-turn-helix domain-containing protein</fullName>
    </submittedName>
</protein>
<feature type="domain" description="HTH cro/C1-type" evidence="1">
    <location>
        <begin position="11"/>
        <end position="65"/>
    </location>
</feature>
<dbReference type="InterPro" id="IPR001387">
    <property type="entry name" value="Cro/C1-type_HTH"/>
</dbReference>
<dbReference type="Proteomes" id="UP001596470">
    <property type="component" value="Unassembled WGS sequence"/>
</dbReference>
<dbReference type="CDD" id="cd00093">
    <property type="entry name" value="HTH_XRE"/>
    <property type="match status" value="1"/>
</dbReference>
<sequence length="363" mass="39887">MTTDAEQGCQLRQRRREAGVKLSKVARLAQRSESHLTNVEHGRRSATPEILSAYERAIRESTDMRRRDIVTGLAGALLAPQATSEILRTGFTSRLGARPTGDDWEEQLDGLGRSYMADGATVVQTQLAADLAVLQHAQDSPQMWSITARSMAIYGKTTKGPSEAIEWYDLAAVAAHRSQDRDTEVWVAGRAALALGYEGAATPSALRYADKAITLAGATPSAGLLNALMGKAHALTTRGLTNEALDTWDHVLRVYDAISPDDQVTDFNYPYWRLCVVASLLHARLGDPEAEYWQAEVDKYRPANMVRFKTHVELHRGLMLARSGDYRGGVEYGEAALDALPVDKRSQSLYLMLDEIKASKAGR</sequence>
<dbReference type="Pfam" id="PF13560">
    <property type="entry name" value="HTH_31"/>
    <property type="match status" value="1"/>
</dbReference>
<comment type="caution">
    <text evidence="2">The sequence shown here is derived from an EMBL/GenBank/DDBJ whole genome shotgun (WGS) entry which is preliminary data.</text>
</comment>
<organism evidence="2 3">
    <name type="scientific">Glycomyces mayteni</name>
    <dbReference type="NCBI Taxonomy" id="543887"/>
    <lineage>
        <taxon>Bacteria</taxon>
        <taxon>Bacillati</taxon>
        <taxon>Actinomycetota</taxon>
        <taxon>Actinomycetes</taxon>
        <taxon>Glycomycetales</taxon>
        <taxon>Glycomycetaceae</taxon>
        <taxon>Glycomyces</taxon>
    </lineage>
</organism>
<dbReference type="Gene3D" id="1.10.260.40">
    <property type="entry name" value="lambda repressor-like DNA-binding domains"/>
    <property type="match status" value="1"/>
</dbReference>
<dbReference type="InterPro" id="IPR010982">
    <property type="entry name" value="Lambda_DNA-bd_dom_sf"/>
</dbReference>
<name>A0ABW2D1A4_9ACTN</name>
<dbReference type="RefSeq" id="WP_382353391.1">
    <property type="nucleotide sequence ID" value="NZ_JBHMBP010000004.1"/>
</dbReference>
<evidence type="ECO:0000313" key="2">
    <source>
        <dbReference type="EMBL" id="MFC6956065.1"/>
    </source>
</evidence>
<gene>
    <name evidence="2" type="ORF">ACFQS3_02535</name>
</gene>
<evidence type="ECO:0000259" key="1">
    <source>
        <dbReference type="PROSITE" id="PS50943"/>
    </source>
</evidence>
<dbReference type="EMBL" id="JBHSYS010000001">
    <property type="protein sequence ID" value="MFC6956065.1"/>
    <property type="molecule type" value="Genomic_DNA"/>
</dbReference>
<keyword evidence="3" id="KW-1185">Reference proteome</keyword>